<comment type="subcellular location">
    <subcellularLocation>
        <location evidence="2">Cell membrane</location>
        <topology evidence="2">Multi-pass membrane protein</topology>
    </subcellularLocation>
</comment>
<dbReference type="InterPro" id="IPR006419">
    <property type="entry name" value="NMN_transpt_PnuC"/>
</dbReference>
<evidence type="ECO:0000256" key="4">
    <source>
        <dbReference type="ARBA" id="ARBA00017522"/>
    </source>
</evidence>
<evidence type="ECO:0000256" key="9">
    <source>
        <dbReference type="ARBA" id="ARBA00023136"/>
    </source>
</evidence>
<proteinExistence type="inferred from homology"/>
<dbReference type="Proteomes" id="UP000263900">
    <property type="component" value="Chromosome"/>
</dbReference>
<comment type="similarity">
    <text evidence="3">Belongs to the nicotinamide ribonucleoside (NR) uptake permease (TC 4.B.1) family.</text>
</comment>
<dbReference type="PANTHER" id="PTHR36122:SF2">
    <property type="entry name" value="NICOTINAMIDE RIBOSIDE TRANSPORTER PNUC"/>
    <property type="match status" value="1"/>
</dbReference>
<feature type="transmembrane region" description="Helical" evidence="10">
    <location>
        <begin position="105"/>
        <end position="124"/>
    </location>
</feature>
<dbReference type="AlphaFoldDB" id="A0A3B7MV31"/>
<protein>
    <recommendedName>
        <fullName evidence="4">Nicotinamide riboside transporter PnuC</fullName>
    </recommendedName>
</protein>
<keyword evidence="9 10" id="KW-0472">Membrane</keyword>
<evidence type="ECO:0000256" key="1">
    <source>
        <dbReference type="ARBA" id="ARBA00002672"/>
    </source>
</evidence>
<keyword evidence="6" id="KW-1003">Cell membrane</keyword>
<evidence type="ECO:0000256" key="6">
    <source>
        <dbReference type="ARBA" id="ARBA00022475"/>
    </source>
</evidence>
<evidence type="ECO:0000256" key="7">
    <source>
        <dbReference type="ARBA" id="ARBA00022692"/>
    </source>
</evidence>
<evidence type="ECO:0000313" key="12">
    <source>
        <dbReference type="Proteomes" id="UP000263900"/>
    </source>
</evidence>
<comment type="function">
    <text evidence="1">Required for nicotinamide riboside transport across the inner membrane.</text>
</comment>
<evidence type="ECO:0000256" key="5">
    <source>
        <dbReference type="ARBA" id="ARBA00022448"/>
    </source>
</evidence>
<feature type="transmembrane region" description="Helical" evidence="10">
    <location>
        <begin position="19"/>
        <end position="35"/>
    </location>
</feature>
<feature type="transmembrane region" description="Helical" evidence="10">
    <location>
        <begin position="154"/>
        <end position="169"/>
    </location>
</feature>
<keyword evidence="5" id="KW-0813">Transport</keyword>
<dbReference type="Pfam" id="PF04973">
    <property type="entry name" value="NMN_transporter"/>
    <property type="match status" value="1"/>
</dbReference>
<keyword evidence="7 10" id="KW-0812">Transmembrane</keyword>
<dbReference type="GO" id="GO:0034257">
    <property type="term" value="F:nicotinamide riboside transmembrane transporter activity"/>
    <property type="evidence" value="ECO:0007669"/>
    <property type="project" value="InterPro"/>
</dbReference>
<evidence type="ECO:0000256" key="10">
    <source>
        <dbReference type="SAM" id="Phobius"/>
    </source>
</evidence>
<name>A0A3B7MV31_9BACT</name>
<dbReference type="KEGG" id="pseg:D3H65_29885"/>
<sequence length="216" mass="24636">MNFSEWITLLGQQLAETPFIQWIALALGVSEVLFAKANKIWLYPTGIAATGLSIFILFEAGLYAECLLSCYYIVMSVYGWWYWIKKKNEPPVKIGRSSRQDWMTVLLIVVAGFGLLSFLLKQYTPSTVPYWDAWVSATAWAGMWLLAKRKIENWLLLNVSNAFAIPLLMHKQLPLYAGLTLFLFIVAVFGYIKWNRILKKESSIQHPVFRSAGAEA</sequence>
<dbReference type="EMBL" id="CP032157">
    <property type="protein sequence ID" value="AXY77948.1"/>
    <property type="molecule type" value="Genomic_DNA"/>
</dbReference>
<feature type="transmembrane region" description="Helical" evidence="10">
    <location>
        <begin position="62"/>
        <end position="84"/>
    </location>
</feature>
<evidence type="ECO:0000256" key="3">
    <source>
        <dbReference type="ARBA" id="ARBA00006669"/>
    </source>
</evidence>
<dbReference type="PANTHER" id="PTHR36122">
    <property type="entry name" value="NICOTINAMIDE RIBOSIDE TRANSPORTER PNUC"/>
    <property type="match status" value="1"/>
</dbReference>
<dbReference type="NCBIfam" id="TIGR01528">
    <property type="entry name" value="NMN_trans_PnuC"/>
    <property type="match status" value="1"/>
</dbReference>
<keyword evidence="12" id="KW-1185">Reference proteome</keyword>
<evidence type="ECO:0000313" key="11">
    <source>
        <dbReference type="EMBL" id="AXY77948.1"/>
    </source>
</evidence>
<keyword evidence="8 10" id="KW-1133">Transmembrane helix</keyword>
<evidence type="ECO:0000256" key="2">
    <source>
        <dbReference type="ARBA" id="ARBA00004651"/>
    </source>
</evidence>
<gene>
    <name evidence="11" type="ORF">D3H65_29885</name>
</gene>
<dbReference type="GO" id="GO:0005886">
    <property type="term" value="C:plasma membrane"/>
    <property type="evidence" value="ECO:0007669"/>
    <property type="project" value="UniProtKB-SubCell"/>
</dbReference>
<organism evidence="11 12">
    <name type="scientific">Paraflavitalea soli</name>
    <dbReference type="NCBI Taxonomy" id="2315862"/>
    <lineage>
        <taxon>Bacteria</taxon>
        <taxon>Pseudomonadati</taxon>
        <taxon>Bacteroidota</taxon>
        <taxon>Chitinophagia</taxon>
        <taxon>Chitinophagales</taxon>
        <taxon>Chitinophagaceae</taxon>
        <taxon>Paraflavitalea</taxon>
    </lineage>
</organism>
<feature type="transmembrane region" description="Helical" evidence="10">
    <location>
        <begin position="40"/>
        <end position="56"/>
    </location>
</feature>
<dbReference type="RefSeq" id="WP_119053821.1">
    <property type="nucleotide sequence ID" value="NZ_CP032157.1"/>
</dbReference>
<feature type="transmembrane region" description="Helical" evidence="10">
    <location>
        <begin position="130"/>
        <end position="147"/>
    </location>
</feature>
<accession>A0A3B7MV31</accession>
<dbReference type="OrthoDB" id="9791248at2"/>
<evidence type="ECO:0000256" key="8">
    <source>
        <dbReference type="ARBA" id="ARBA00022989"/>
    </source>
</evidence>
<reference evidence="11 12" key="1">
    <citation type="submission" date="2018-09" db="EMBL/GenBank/DDBJ databases">
        <title>Genome sequencing of strain 6GH32-13.</title>
        <authorList>
            <person name="Weon H.-Y."/>
            <person name="Heo J."/>
            <person name="Kwon S.-W."/>
        </authorList>
    </citation>
    <scope>NUCLEOTIDE SEQUENCE [LARGE SCALE GENOMIC DNA]</scope>
    <source>
        <strain evidence="11 12">5GH32-13</strain>
    </source>
</reference>
<feature type="transmembrane region" description="Helical" evidence="10">
    <location>
        <begin position="175"/>
        <end position="192"/>
    </location>
</feature>